<protein>
    <submittedName>
        <fullName evidence="3">Uncharacterized protein</fullName>
    </submittedName>
</protein>
<evidence type="ECO:0000313" key="4">
    <source>
        <dbReference type="Proteomes" id="UP000693972"/>
    </source>
</evidence>
<keyword evidence="1" id="KW-0732">Signal</keyword>
<accession>A0A975YHC4</accession>
<feature type="signal peptide" evidence="1">
    <location>
        <begin position="1"/>
        <end position="20"/>
    </location>
</feature>
<evidence type="ECO:0000256" key="1">
    <source>
        <dbReference type="SAM" id="SignalP"/>
    </source>
</evidence>
<feature type="chain" id="PRO_5037515667" evidence="1">
    <location>
        <begin position="21"/>
        <end position="184"/>
    </location>
</feature>
<sequence>MLRPLIALALLPFLTSQATAQTFLTRAEVIAHMDEAVFCYYPDARLSCAWAELYTEQNDDHAVLITASATWDFPMEVAEYRIDWRGDALCIPYEDQGLRAMWQAEGYRFPFDLEGFTALPAEDIPARVEELREGSPREFCFQYTNDPETPGQLLQHVFRDGVWDAEPDPIALIPRFASGVAVRP</sequence>
<organism evidence="3">
    <name type="scientific">Gymnodinialimonas phycosphaerae</name>
    <dbReference type="NCBI Taxonomy" id="2841589"/>
    <lineage>
        <taxon>Bacteria</taxon>
        <taxon>Pseudomonadati</taxon>
        <taxon>Pseudomonadota</taxon>
        <taxon>Alphaproteobacteria</taxon>
        <taxon>Rhodobacterales</taxon>
        <taxon>Paracoccaceae</taxon>
        <taxon>Gymnodinialimonas</taxon>
    </lineage>
</organism>
<dbReference type="EMBL" id="JAIMBW010000001">
    <property type="protein sequence ID" value="MBY4892628.1"/>
    <property type="molecule type" value="Genomic_DNA"/>
</dbReference>
<dbReference type="Proteomes" id="UP000693972">
    <property type="component" value="Unassembled WGS sequence"/>
</dbReference>
<reference evidence="3 4" key="1">
    <citation type="submission" date="2021-07" db="EMBL/GenBank/DDBJ databases">
        <title>Karlodiniumbacter phycospheric gen. nov., sp. nov., a phycosphere bacterium isolated from karlodinium veneficum.</title>
        <authorList>
            <person name="Peng Y."/>
            <person name="Jiang L."/>
            <person name="Lee J."/>
        </authorList>
    </citation>
    <scope>NUCLEOTIDE SEQUENCE</scope>
    <source>
        <strain evidence="3 4">N5</strain>
    </source>
</reference>
<dbReference type="RefSeq" id="WP_257892407.1">
    <property type="nucleotide sequence ID" value="NZ_JAIMBW010000001.1"/>
</dbReference>
<name>A0A975YHC4_9RHOB</name>
<gene>
    <name evidence="2" type="ORF">KUL25_07600</name>
    <name evidence="3" type="ORF">KUL25_07605</name>
</gene>
<proteinExistence type="predicted"/>
<evidence type="ECO:0000313" key="3">
    <source>
        <dbReference type="EMBL" id="QXL89364.1"/>
    </source>
</evidence>
<evidence type="ECO:0000313" key="2">
    <source>
        <dbReference type="EMBL" id="MBY4892628.1"/>
    </source>
</evidence>
<dbReference type="EMBL" id="CP078073">
    <property type="protein sequence ID" value="QXL89364.1"/>
    <property type="molecule type" value="Genomic_DNA"/>
</dbReference>
<dbReference type="AlphaFoldDB" id="A0A975YHC4"/>
<keyword evidence="4" id="KW-1185">Reference proteome</keyword>